<dbReference type="AlphaFoldDB" id="A0A9P0EZS7"/>
<evidence type="ECO:0000256" key="3">
    <source>
        <dbReference type="SAM" id="MobiDB-lite"/>
    </source>
</evidence>
<accession>A0A9P0EZS7</accession>
<sequence length="1160" mass="129197">MAYWKVNISSQADTILSKENLTLAEVLDIENVIQDAKNGNKKLLDFLYQPIILEELIDLITTEPSDELPDNEKYRHPFIACELLTTDAIVISRHIAENEHLLDNLLAFVDQKPPLNPLLASFFSRTIVSFFTRSVHQDYYMYQYVCLRVLECMKGKEGFVKQLVAHIGTSAIMELILKMVKEADNSDMQLSISSWLYSEGLITQLIETLHPDQDPVCQYNAAQLLCDMIHDFIVDVNKPNVIVDILESTNAVKLLLEIVLSHELKETSIVAGISVLLMLLPSMSSLTNSDTMDYKVSDSDPLSVMKYGDDASEKAVETQEQNKENENGNGSDASQPWYQIESIVMREIIPYLGTLHRLLQEPLSKPGFVSKTLNSPPLGNTRLRITSLLATLIVLNHQEFINELIAHNIFQTLLDLFCSYPWNNFYHTQFENCLMYALKPVNSRKSEDNSLIKYLFIDCEVIQFVLKLWDNNKASMSSENGRRQGYMGHLIEIATVINSTLKENPFLESLLNEIDPDLLIQWNHLVQDELNPTLELQKQCLSGVHPRDAQPDEEVTTSVSGKKFSGFRTESYWESNVNLEDNLNNDTDEGMFEEMCAQKLDTSWNDDVISYDDNDDDGEADADNSDDEDMEEGGVEENFGLSGDKKRKRKEKDKKGYLSFQEDKGSESKIFVNQNAPFLGGTDTEKMNFDLSFVSAYPWKQDFDDNANSGWADFESNFGSPGADGNTNTETMNGPKNDPFAVSQTLSNLSSEQPDSFFNDNDFGNFESATFDMDKDPFSFSVKVSEKKTFNTSSTPDRPFGMFSKTSEVSESDVDKIFDFMTSARSSVPDDPSECSSVYPFKEPKSTADKVNDPSEDEAFQASESNMKQILDSSGIDLDQNENTPGLEAESAETSESNLDKTVDTSKDKDQNLIMSSSKNAGEDSATVETVSSENPEATRSDVEDVPKTPEADKTSELPNSFLGKALKTPELMMKKFFGTPECLTHKFFRTPEPSNKAPGTLDASEVPVSSVETPESSPDKKCESSDSNCGEASKSSESHSRFLEALDAMRTLRLSMGSDVVTSNAESDLNATSRAEVAERNLVINEGGEGGCVDRLADAEEHPDPKAVAFKPVSEQNLGIVGNEKSVIMNSEVNPECNLDPGDKVPLATEEMASSPKPV</sequence>
<reference evidence="4" key="1">
    <citation type="submission" date="2021-12" db="EMBL/GenBank/DDBJ databases">
        <authorList>
            <person name="King R."/>
        </authorList>
    </citation>
    <scope>NUCLEOTIDE SEQUENCE</scope>
</reference>
<dbReference type="KEGG" id="btab:109041892"/>
<dbReference type="InterPro" id="IPR007587">
    <property type="entry name" value="SAPS"/>
</dbReference>
<dbReference type="SUPFAM" id="SSF48371">
    <property type="entry name" value="ARM repeat"/>
    <property type="match status" value="1"/>
</dbReference>
<name>A0A9P0EZS7_BEMTA</name>
<feature type="compositionally biased region" description="Basic and acidic residues" evidence="3">
    <location>
        <begin position="310"/>
        <end position="326"/>
    </location>
</feature>
<feature type="region of interest" description="Disordered" evidence="3">
    <location>
        <begin position="310"/>
        <end position="334"/>
    </location>
</feature>
<dbReference type="InterPro" id="IPR016024">
    <property type="entry name" value="ARM-type_fold"/>
</dbReference>
<dbReference type="GO" id="GO:0019903">
    <property type="term" value="F:protein phosphatase binding"/>
    <property type="evidence" value="ECO:0007669"/>
    <property type="project" value="InterPro"/>
</dbReference>
<feature type="region of interest" description="Disordered" evidence="3">
    <location>
        <begin position="606"/>
        <end position="647"/>
    </location>
</feature>
<feature type="compositionally biased region" description="Low complexity" evidence="3">
    <location>
        <begin position="1005"/>
        <end position="1017"/>
    </location>
</feature>
<evidence type="ECO:0000313" key="4">
    <source>
        <dbReference type="EMBL" id="CAH0382774.1"/>
    </source>
</evidence>
<dbReference type="PANTHER" id="PTHR12634">
    <property type="entry name" value="SIT4 YEAST -ASSOCIATING PROTEIN-RELATED"/>
    <property type="match status" value="1"/>
</dbReference>
<feature type="region of interest" description="Disordered" evidence="3">
    <location>
        <begin position="824"/>
        <end position="966"/>
    </location>
</feature>
<dbReference type="GO" id="GO:0005829">
    <property type="term" value="C:cytosol"/>
    <property type="evidence" value="ECO:0007669"/>
    <property type="project" value="TreeGrafter"/>
</dbReference>
<feature type="region of interest" description="Disordered" evidence="3">
    <location>
        <begin position="790"/>
        <end position="810"/>
    </location>
</feature>
<feature type="compositionally biased region" description="Acidic residues" evidence="3">
    <location>
        <begin position="609"/>
        <end position="635"/>
    </location>
</feature>
<feature type="region of interest" description="Disordered" evidence="3">
    <location>
        <begin position="1134"/>
        <end position="1160"/>
    </location>
</feature>
<feature type="compositionally biased region" description="Basic and acidic residues" evidence="3">
    <location>
        <begin position="898"/>
        <end position="911"/>
    </location>
</feature>
<dbReference type="EMBL" id="OU963871">
    <property type="protein sequence ID" value="CAH0382774.1"/>
    <property type="molecule type" value="Genomic_DNA"/>
</dbReference>
<organism evidence="4 5">
    <name type="scientific">Bemisia tabaci</name>
    <name type="common">Sweetpotato whitefly</name>
    <name type="synonym">Aleurodes tabaci</name>
    <dbReference type="NCBI Taxonomy" id="7038"/>
    <lineage>
        <taxon>Eukaryota</taxon>
        <taxon>Metazoa</taxon>
        <taxon>Ecdysozoa</taxon>
        <taxon>Arthropoda</taxon>
        <taxon>Hexapoda</taxon>
        <taxon>Insecta</taxon>
        <taxon>Pterygota</taxon>
        <taxon>Neoptera</taxon>
        <taxon>Paraneoptera</taxon>
        <taxon>Hemiptera</taxon>
        <taxon>Sternorrhyncha</taxon>
        <taxon>Aleyrodoidea</taxon>
        <taxon>Aleyrodidae</taxon>
        <taxon>Aleyrodinae</taxon>
        <taxon>Bemisia</taxon>
    </lineage>
</organism>
<feature type="region of interest" description="Disordered" evidence="3">
    <location>
        <begin position="988"/>
        <end position="1041"/>
    </location>
</feature>
<feature type="compositionally biased region" description="Polar residues" evidence="3">
    <location>
        <begin position="927"/>
        <end position="936"/>
    </location>
</feature>
<gene>
    <name evidence="4" type="ORF">BEMITA_LOCUS2276</name>
</gene>
<feature type="compositionally biased region" description="Basic and acidic residues" evidence="3">
    <location>
        <begin position="937"/>
        <end position="956"/>
    </location>
</feature>
<evidence type="ECO:0008006" key="6">
    <source>
        <dbReference type="Google" id="ProtNLM"/>
    </source>
</evidence>
<evidence type="ECO:0000256" key="2">
    <source>
        <dbReference type="ARBA" id="ARBA00023306"/>
    </source>
</evidence>
<comment type="similarity">
    <text evidence="1">Belongs to the SAPS family.</text>
</comment>
<keyword evidence="2" id="KW-0131">Cell cycle</keyword>
<protein>
    <recommendedName>
        <fullName evidence="6">Serine/threonine-protein phosphatase 6 regulatory subunit 3</fullName>
    </recommendedName>
</protein>
<dbReference type="GO" id="GO:0019888">
    <property type="term" value="F:protein phosphatase regulator activity"/>
    <property type="evidence" value="ECO:0007669"/>
    <property type="project" value="TreeGrafter"/>
</dbReference>
<feature type="compositionally biased region" description="Polar residues" evidence="3">
    <location>
        <begin position="862"/>
        <end position="872"/>
    </location>
</feature>
<evidence type="ECO:0000256" key="1">
    <source>
        <dbReference type="ARBA" id="ARBA00006180"/>
    </source>
</evidence>
<dbReference type="PANTHER" id="PTHR12634:SF8">
    <property type="entry name" value="FIERY MOUNTAIN, ISOFORM D"/>
    <property type="match status" value="1"/>
</dbReference>
<dbReference type="GO" id="GO:0005634">
    <property type="term" value="C:nucleus"/>
    <property type="evidence" value="ECO:0007669"/>
    <property type="project" value="TreeGrafter"/>
</dbReference>
<keyword evidence="5" id="KW-1185">Reference proteome</keyword>
<evidence type="ECO:0000313" key="5">
    <source>
        <dbReference type="Proteomes" id="UP001152759"/>
    </source>
</evidence>
<dbReference type="Proteomes" id="UP001152759">
    <property type="component" value="Chromosome 10"/>
</dbReference>
<dbReference type="Pfam" id="PF04499">
    <property type="entry name" value="SAPS"/>
    <property type="match status" value="1"/>
</dbReference>
<feature type="compositionally biased region" description="Basic and acidic residues" evidence="3">
    <location>
        <begin position="842"/>
        <end position="853"/>
    </location>
</feature>
<proteinExistence type="inferred from homology"/>